<organism evidence="2">
    <name type="scientific">sediment metagenome</name>
    <dbReference type="NCBI Taxonomy" id="749907"/>
    <lineage>
        <taxon>unclassified sequences</taxon>
        <taxon>metagenomes</taxon>
        <taxon>ecological metagenomes</taxon>
    </lineage>
</organism>
<sequence length="88" mass="9768">MRPGSHTVIRILAGMLLLAMSALPAIVMVSEVRHLKDLLCGIRELEKFFGNRISAWALSGFLACVPLLGLYLITESIAVRFTGKRQER</sequence>
<evidence type="ECO:0000256" key="1">
    <source>
        <dbReference type="SAM" id="Phobius"/>
    </source>
</evidence>
<keyword evidence="1" id="KW-0472">Membrane</keyword>
<dbReference type="AlphaFoldDB" id="D9PN10"/>
<comment type="caution">
    <text evidence="2">The sequence shown here is derived from an EMBL/GenBank/DDBJ whole genome shotgun (WGS) entry which is preliminary data.</text>
</comment>
<keyword evidence="1" id="KW-0812">Transmembrane</keyword>
<reference evidence="2" key="1">
    <citation type="submission" date="2010-07" db="EMBL/GenBank/DDBJ databases">
        <authorList>
            <consortium name="CONSOLIDER consortium CSD2007-00005"/>
            <person name="Guazzaroni M.-E."/>
            <person name="Richter M."/>
            <person name="Garcia-Salamanca A."/>
            <person name="Yarza P."/>
            <person name="Ferrer M."/>
        </authorList>
    </citation>
    <scope>NUCLEOTIDE SEQUENCE</scope>
</reference>
<name>D9PN10_9ZZZZ</name>
<gene>
    <name evidence="2" type="ORF">LDC_2939</name>
</gene>
<accession>D9PN10</accession>
<dbReference type="EMBL" id="ADZX01000907">
    <property type="protein sequence ID" value="EFK95056.1"/>
    <property type="molecule type" value="Genomic_DNA"/>
</dbReference>
<feature type="transmembrane region" description="Helical" evidence="1">
    <location>
        <begin position="53"/>
        <end position="74"/>
    </location>
</feature>
<protein>
    <submittedName>
        <fullName evidence="2">Membrane protein</fullName>
    </submittedName>
</protein>
<proteinExistence type="predicted"/>
<reference evidence="2" key="2">
    <citation type="journal article" date="2011" name="Microb. Ecol.">
        <title>Taxonomic and Functional Metagenomic Profiling of the Microbial Community in the Anoxic Sediment of a Sub-saline Shallow Lake (Laguna de Carrizo, Central Spain).</title>
        <authorList>
            <person name="Ferrer M."/>
            <person name="Guazzaroni M.E."/>
            <person name="Richter M."/>
            <person name="Garcia-Salamanca A."/>
            <person name="Yarza P."/>
            <person name="Suarez-Suarez A."/>
            <person name="Solano J."/>
            <person name="Alcaide M."/>
            <person name="van Dillewijn P."/>
            <person name="Molina-Henares M.A."/>
            <person name="Lopez-Cortes N."/>
            <person name="Al-Ramahi Y."/>
            <person name="Guerrero C."/>
            <person name="Acosta A."/>
            <person name="de Eugenio L.I."/>
            <person name="Martinez V."/>
            <person name="Marques S."/>
            <person name="Rojo F."/>
            <person name="Santero E."/>
            <person name="Genilloud O."/>
            <person name="Perez-Perez J."/>
            <person name="Rossello-Mora R."/>
            <person name="Ramos J.L."/>
        </authorList>
    </citation>
    <scope>NUCLEOTIDE SEQUENCE</scope>
</reference>
<feature type="transmembrane region" description="Helical" evidence="1">
    <location>
        <begin position="7"/>
        <end position="29"/>
    </location>
</feature>
<keyword evidence="1" id="KW-1133">Transmembrane helix</keyword>
<evidence type="ECO:0000313" key="2">
    <source>
        <dbReference type="EMBL" id="EFK95056.1"/>
    </source>
</evidence>